<feature type="domain" description="DUF4159" evidence="3">
    <location>
        <begin position="687"/>
        <end position="905"/>
    </location>
</feature>
<gene>
    <name evidence="4" type="ORF">GCM10011534_30890</name>
</gene>
<evidence type="ECO:0000259" key="3">
    <source>
        <dbReference type="Pfam" id="PF13709"/>
    </source>
</evidence>
<feature type="transmembrane region" description="Helical" evidence="1">
    <location>
        <begin position="60"/>
        <end position="82"/>
    </location>
</feature>
<dbReference type="RefSeq" id="WP_028287121.1">
    <property type="nucleotide sequence ID" value="NZ_BMLF01000002.1"/>
</dbReference>
<reference evidence="4" key="2">
    <citation type="submission" date="2020-09" db="EMBL/GenBank/DDBJ databases">
        <authorList>
            <person name="Sun Q."/>
            <person name="Zhou Y."/>
        </authorList>
    </citation>
    <scope>NUCLEOTIDE SEQUENCE</scope>
    <source>
        <strain evidence="4">CGMCC 1.6293</strain>
    </source>
</reference>
<dbReference type="PANTHER" id="PTHR37464">
    <property type="entry name" value="BLL2463 PROTEIN"/>
    <property type="match status" value="1"/>
</dbReference>
<accession>A0A917T2R3</accession>
<feature type="domain" description="Aerotolerance regulator N-terminal" evidence="2">
    <location>
        <begin position="6"/>
        <end position="80"/>
    </location>
</feature>
<dbReference type="InterPro" id="IPR024163">
    <property type="entry name" value="Aerotolerance_reg_N"/>
</dbReference>
<dbReference type="Gene3D" id="3.40.50.880">
    <property type="match status" value="1"/>
</dbReference>
<organism evidence="4 5">
    <name type="scientific">Pseudooceanicola nanhaiensis</name>
    <dbReference type="NCBI Taxonomy" id="375761"/>
    <lineage>
        <taxon>Bacteria</taxon>
        <taxon>Pseudomonadati</taxon>
        <taxon>Pseudomonadota</taxon>
        <taxon>Alphaproteobacteria</taxon>
        <taxon>Rhodobacterales</taxon>
        <taxon>Paracoccaceae</taxon>
        <taxon>Pseudooceanicola</taxon>
    </lineage>
</organism>
<dbReference type="Gene3D" id="3.40.50.12140">
    <property type="entry name" value="Domain of unknown function DUF4159"/>
    <property type="match status" value="1"/>
</dbReference>
<dbReference type="AlphaFoldDB" id="A0A917T2R3"/>
<dbReference type="Proteomes" id="UP000649829">
    <property type="component" value="Unassembled WGS sequence"/>
</dbReference>
<protein>
    <submittedName>
        <fullName evidence="4">LytTR family transcriptional regulator</fullName>
    </submittedName>
</protein>
<keyword evidence="1" id="KW-0812">Transmembrane</keyword>
<evidence type="ECO:0000259" key="2">
    <source>
        <dbReference type="Pfam" id="PF07584"/>
    </source>
</evidence>
<dbReference type="CDD" id="cd03143">
    <property type="entry name" value="A4_beta-galactosidase_middle_domain"/>
    <property type="match status" value="1"/>
</dbReference>
<comment type="caution">
    <text evidence="4">The sequence shown here is derived from an EMBL/GenBank/DDBJ whole genome shotgun (WGS) entry which is preliminary data.</text>
</comment>
<reference evidence="4" key="1">
    <citation type="journal article" date="2014" name="Int. J. Syst. Evol. Microbiol.">
        <title>Complete genome sequence of Corynebacterium casei LMG S-19264T (=DSM 44701T), isolated from a smear-ripened cheese.</title>
        <authorList>
            <consortium name="US DOE Joint Genome Institute (JGI-PGF)"/>
            <person name="Walter F."/>
            <person name="Albersmeier A."/>
            <person name="Kalinowski J."/>
            <person name="Ruckert C."/>
        </authorList>
    </citation>
    <scope>NUCLEOTIDE SEQUENCE</scope>
    <source>
        <strain evidence="4">CGMCC 1.6293</strain>
    </source>
</reference>
<dbReference type="SUPFAM" id="SSF52317">
    <property type="entry name" value="Class I glutamine amidotransferase-like"/>
    <property type="match status" value="1"/>
</dbReference>
<feature type="transmembrane region" description="Helical" evidence="1">
    <location>
        <begin position="12"/>
        <end position="30"/>
    </location>
</feature>
<name>A0A917T2R3_9RHOB</name>
<dbReference type="Pfam" id="PF07584">
    <property type="entry name" value="BatA"/>
    <property type="match status" value="1"/>
</dbReference>
<evidence type="ECO:0000256" key="1">
    <source>
        <dbReference type="SAM" id="Phobius"/>
    </source>
</evidence>
<dbReference type="InterPro" id="IPR025297">
    <property type="entry name" value="DUF4159"/>
</dbReference>
<proteinExistence type="predicted"/>
<dbReference type="EMBL" id="BMLF01000002">
    <property type="protein sequence ID" value="GGM06769.1"/>
    <property type="molecule type" value="Genomic_DNA"/>
</dbReference>
<keyword evidence="5" id="KW-1185">Reference proteome</keyword>
<dbReference type="Pfam" id="PF13709">
    <property type="entry name" value="DUF4159"/>
    <property type="match status" value="1"/>
</dbReference>
<sequence length="925" mass="98863">MILGPIGFTAPWLLLTLLALPLLWILLRAVPPAPIRRRFPGVALLLGLTDDESVTDRTPWWLLLLRMLAVAALIVGLAGPVLNPEAEAESSGRGPLLILTDGSWAEAQDWPTREDTIDGLLAEAARQGRTAAMVRLTTPEPPVFQSADAWRTRLPGMAPRAWEPEPETVGAFIDGLPDEEFETYWFSDGLARDSRARLLTALQNRGAVTIYEGGAPVMGLAPVSFAEGAVQLSALRAVTGSEREVRVNAHGRDPSGAMRILDTTTLTFPAGEGTATGEMDLPAELRARVTHFDIAGSRNAGAVSLTDDSLRRREIALIAGRENREGLELLSPLHYLERALAPNADLLDGALTDILPANPDVIVLADVARLSDGETQGLTEWVEKGGMLLRFAGPRLAASDVSREAEDPLMPVRLRAGGRNVGGAMSWGEPKTLAPFDQDSPFAGLPVPPDVTISSQVMAQPDPTLADRVIARLSDGTPLVTRKRVGDGQVVLFHVSANAEWSSLPLSGLFVQMLERLAISSAHTLPEPADLKGTTWRPVSLLTASGTLEPAGTLPGVDGQALLTEPLGPDMQPGLYEGEDRRIARNVLTPDTVLTPASWPASVPVVGLERTRALPLGGWLLGAALVMLVADILATLALSGRLTGRTATASAALLAAALVLQPGPSRAQAPDDRDAALALAATSEVVLAHVVTGDRQLDDMAQAGLKGLSETLFFRTSVEPAEPMAVDLETDELSFFPFLYWPITPDQPTPSDAAYAKLNDYLRTGGMILFDTRDADIARFGAASPNGRKLQELAAPLDVPALEPVPSDHVLTRTFYLLQDFPGRHTGGEVWVEAAPADAELIEGMPFRNLNDNVTPVVIGGNDWASAWAVDDRGSPLVPVGRGFSGERQREIAYRFGVNLVMHVLTGNYKSDQVHVPALLDRLGQ</sequence>
<dbReference type="InterPro" id="IPR011933">
    <property type="entry name" value="Double_TM_dom"/>
</dbReference>
<keyword evidence="1" id="KW-0472">Membrane</keyword>
<dbReference type="NCBIfam" id="TIGR02226">
    <property type="entry name" value="two_anch"/>
    <property type="match status" value="1"/>
</dbReference>
<evidence type="ECO:0000313" key="4">
    <source>
        <dbReference type="EMBL" id="GGM06769.1"/>
    </source>
</evidence>
<keyword evidence="1" id="KW-1133">Transmembrane helix</keyword>
<dbReference type="PANTHER" id="PTHR37464:SF1">
    <property type="entry name" value="BLL2463 PROTEIN"/>
    <property type="match status" value="1"/>
</dbReference>
<evidence type="ECO:0000313" key="5">
    <source>
        <dbReference type="Proteomes" id="UP000649829"/>
    </source>
</evidence>
<dbReference type="InterPro" id="IPR029062">
    <property type="entry name" value="Class_I_gatase-like"/>
</dbReference>